<sequence>MPAMTAVAAGDAGAAALAAQLDTVLAAVGQGVLVVAPDRRVLRINEPCRAILRLPPELATAGTPVADIARFCAQRGDYGPGDAEEQARALIALFDLNEPQSYDRSTPGGPAVTARSLPLPDGGVVITYTDETDYRHAVDDLHTAAATLEESVTDHAGDLERLTAALDVARHRAAEATRVKARTLALMNQELRIPVGGIVESVRALLTAPLGPQEQSHVSRILNSATALRLILDDLGDLARLEADEITLEAAPFSIETVVGSVLSAMAERAEETGLRLTGAVDTVVPELVTGDAAWLRHVLAELVALALRDTERGTIAVTVEPGLLPGMGLGVRFAVEGAGPEAVASLRTWLSDGPLPDDIAQTRRAGLRGLGLHICRRIVALMGGEMGASDAEERGTLWFTAALPACPQVSAGPCARSRCLKILVVEDNPVNQRVNTWLLEREGHCVTVVGDGAQAVRAASDHSFDAVLMDLDLPGLDGIAATRRIRALDGPAGGVPIIAITGSALPMDIERCREAGMNDHLPKPVNPAALVRALTRLTAGDGTGGAASADEVIDEVVLGALEGVIGRPTVVRLVAEFLERADAIGPELAAARRLLDIDALAGLAAELKGVAGSVGLTGVFETARLLDRLCRECRREEALDTAVLLARRLDQGCGRLRALWGAV</sequence>
<dbReference type="InterPro" id="IPR036890">
    <property type="entry name" value="HATPase_C_sf"/>
</dbReference>
<evidence type="ECO:0000256" key="2">
    <source>
        <dbReference type="ARBA" id="ARBA00012438"/>
    </source>
</evidence>
<dbReference type="InterPro" id="IPR003594">
    <property type="entry name" value="HATPase_dom"/>
</dbReference>
<evidence type="ECO:0000259" key="7">
    <source>
        <dbReference type="PROSITE" id="PS50109"/>
    </source>
</evidence>
<dbReference type="SUPFAM" id="SSF55874">
    <property type="entry name" value="ATPase domain of HSP90 chaperone/DNA topoisomerase II/histidine kinase"/>
    <property type="match status" value="1"/>
</dbReference>
<dbReference type="Gene3D" id="3.30.565.10">
    <property type="entry name" value="Histidine kinase-like ATPase, C-terminal domain"/>
    <property type="match status" value="1"/>
</dbReference>
<dbReference type="SUPFAM" id="SSF47384">
    <property type="entry name" value="Homodimeric domain of signal transducing histidine kinase"/>
    <property type="match status" value="1"/>
</dbReference>
<dbReference type="InterPro" id="IPR036097">
    <property type="entry name" value="HisK_dim/P_sf"/>
</dbReference>
<dbReference type="CDD" id="cd17546">
    <property type="entry name" value="REC_hyHK_CKI1_RcsC-like"/>
    <property type="match status" value="1"/>
</dbReference>
<dbReference type="EC" id="2.7.13.3" evidence="2"/>
<comment type="catalytic activity">
    <reaction evidence="1">
        <text>ATP + protein L-histidine = ADP + protein N-phospho-L-histidine.</text>
        <dbReference type="EC" id="2.7.13.3"/>
    </reaction>
</comment>
<reference evidence="10 11" key="1">
    <citation type="submission" date="2020-05" db="EMBL/GenBank/DDBJ databases">
        <title>Azospirillum oleiclasticum sp. nov, a nitrogen-fixing and heavy crude oil-emulsifying bacterium isolated from the crude oil of Yumen Oilfield.</title>
        <authorList>
            <person name="Wu D."/>
            <person name="Cai M."/>
            <person name="Zhang X."/>
        </authorList>
    </citation>
    <scope>NUCLEOTIDE SEQUENCE [LARGE SCALE GENOMIC DNA]</scope>
    <source>
        <strain evidence="10 11">ROY-1-1-2</strain>
    </source>
</reference>
<evidence type="ECO:0000259" key="9">
    <source>
        <dbReference type="PROSITE" id="PS50894"/>
    </source>
</evidence>
<dbReference type="Gene3D" id="1.10.287.130">
    <property type="match status" value="1"/>
</dbReference>
<dbReference type="SMART" id="SM00448">
    <property type="entry name" value="REC"/>
    <property type="match status" value="1"/>
</dbReference>
<feature type="domain" description="Response regulatory" evidence="8">
    <location>
        <begin position="422"/>
        <end position="539"/>
    </location>
</feature>
<dbReference type="RefSeq" id="WP_180280721.1">
    <property type="nucleotide sequence ID" value="NZ_JABFDB010000001.1"/>
</dbReference>
<proteinExistence type="predicted"/>
<dbReference type="InterPro" id="IPR005467">
    <property type="entry name" value="His_kinase_dom"/>
</dbReference>
<dbReference type="Proteomes" id="UP000584642">
    <property type="component" value="Unassembled WGS sequence"/>
</dbReference>
<dbReference type="SUPFAM" id="SSF52172">
    <property type="entry name" value="CheY-like"/>
    <property type="match status" value="1"/>
</dbReference>
<dbReference type="PROSITE" id="PS50110">
    <property type="entry name" value="RESPONSE_REGULATORY"/>
    <property type="match status" value="1"/>
</dbReference>
<dbReference type="PROSITE" id="PS50109">
    <property type="entry name" value="HIS_KIN"/>
    <property type="match status" value="1"/>
</dbReference>
<evidence type="ECO:0000256" key="6">
    <source>
        <dbReference type="PROSITE-ProRule" id="PRU00169"/>
    </source>
</evidence>
<dbReference type="InterPro" id="IPR036641">
    <property type="entry name" value="HPT_dom_sf"/>
</dbReference>
<dbReference type="Gene3D" id="1.20.120.160">
    <property type="entry name" value="HPT domain"/>
    <property type="match status" value="1"/>
</dbReference>
<keyword evidence="11" id="KW-1185">Reference proteome</keyword>
<evidence type="ECO:0000313" key="11">
    <source>
        <dbReference type="Proteomes" id="UP000584642"/>
    </source>
</evidence>
<dbReference type="SUPFAM" id="SSF47226">
    <property type="entry name" value="Histidine-containing phosphotransfer domain, HPT domain"/>
    <property type="match status" value="1"/>
</dbReference>
<evidence type="ECO:0000313" key="10">
    <source>
        <dbReference type="EMBL" id="NYZ19035.1"/>
    </source>
</evidence>
<evidence type="ECO:0000259" key="8">
    <source>
        <dbReference type="PROSITE" id="PS50110"/>
    </source>
</evidence>
<feature type="domain" description="Histidine kinase" evidence="7">
    <location>
        <begin position="186"/>
        <end position="408"/>
    </location>
</feature>
<dbReference type="InterPro" id="IPR008207">
    <property type="entry name" value="Sig_transdc_His_kin_Hpt_dom"/>
</dbReference>
<feature type="domain" description="HPt" evidence="9">
    <location>
        <begin position="567"/>
        <end position="660"/>
    </location>
</feature>
<dbReference type="Pfam" id="PF02518">
    <property type="entry name" value="HATPase_c"/>
    <property type="match status" value="1"/>
</dbReference>
<dbReference type="Pfam" id="PF12860">
    <property type="entry name" value="PAS_7"/>
    <property type="match status" value="1"/>
</dbReference>
<dbReference type="SMART" id="SM00387">
    <property type="entry name" value="HATPase_c"/>
    <property type="match status" value="1"/>
</dbReference>
<dbReference type="PANTHER" id="PTHR45339">
    <property type="entry name" value="HYBRID SIGNAL TRANSDUCTION HISTIDINE KINASE J"/>
    <property type="match status" value="1"/>
</dbReference>
<keyword evidence="4" id="KW-0902">Two-component regulatory system</keyword>
<feature type="modified residue" description="4-aspartylphosphate" evidence="6">
    <location>
        <position position="471"/>
    </location>
</feature>
<evidence type="ECO:0000256" key="1">
    <source>
        <dbReference type="ARBA" id="ARBA00000085"/>
    </source>
</evidence>
<evidence type="ECO:0000256" key="3">
    <source>
        <dbReference type="ARBA" id="ARBA00022553"/>
    </source>
</evidence>
<gene>
    <name evidence="10" type="ORF">HND93_04870</name>
</gene>
<evidence type="ECO:0000256" key="5">
    <source>
        <dbReference type="PROSITE-ProRule" id="PRU00110"/>
    </source>
</evidence>
<dbReference type="EMBL" id="JABFDB010000001">
    <property type="protein sequence ID" value="NYZ19035.1"/>
    <property type="molecule type" value="Genomic_DNA"/>
</dbReference>
<name>A0ABX2T3Y9_9PROT</name>
<dbReference type="InterPro" id="IPR001789">
    <property type="entry name" value="Sig_transdc_resp-reg_receiver"/>
</dbReference>
<accession>A0ABX2T3Y9</accession>
<dbReference type="SMART" id="SM00388">
    <property type="entry name" value="HisKA"/>
    <property type="match status" value="1"/>
</dbReference>
<dbReference type="Pfam" id="PF00072">
    <property type="entry name" value="Response_reg"/>
    <property type="match status" value="1"/>
</dbReference>
<organism evidence="10 11">
    <name type="scientific">Azospirillum oleiclasticum</name>
    <dbReference type="NCBI Taxonomy" id="2735135"/>
    <lineage>
        <taxon>Bacteria</taxon>
        <taxon>Pseudomonadati</taxon>
        <taxon>Pseudomonadota</taxon>
        <taxon>Alphaproteobacteria</taxon>
        <taxon>Rhodospirillales</taxon>
        <taxon>Azospirillaceae</taxon>
        <taxon>Azospirillum</taxon>
    </lineage>
</organism>
<dbReference type="InterPro" id="IPR003661">
    <property type="entry name" value="HisK_dim/P_dom"/>
</dbReference>
<evidence type="ECO:0000256" key="4">
    <source>
        <dbReference type="ARBA" id="ARBA00023012"/>
    </source>
</evidence>
<dbReference type="InterPro" id="IPR011006">
    <property type="entry name" value="CheY-like_superfamily"/>
</dbReference>
<dbReference type="Pfam" id="PF01627">
    <property type="entry name" value="Hpt"/>
    <property type="match status" value="1"/>
</dbReference>
<dbReference type="PANTHER" id="PTHR45339:SF5">
    <property type="entry name" value="HISTIDINE KINASE"/>
    <property type="match status" value="1"/>
</dbReference>
<dbReference type="PROSITE" id="PS50894">
    <property type="entry name" value="HPT"/>
    <property type="match status" value="1"/>
</dbReference>
<dbReference type="Gene3D" id="3.40.50.2300">
    <property type="match status" value="1"/>
</dbReference>
<comment type="caution">
    <text evidence="5">Lacks conserved residue(s) required for the propagation of feature annotation.</text>
</comment>
<keyword evidence="3 6" id="KW-0597">Phosphoprotein</keyword>
<protein>
    <recommendedName>
        <fullName evidence="2">histidine kinase</fullName>
        <ecNumber evidence="2">2.7.13.3</ecNumber>
    </recommendedName>
</protein>
<comment type="caution">
    <text evidence="10">The sequence shown here is derived from an EMBL/GenBank/DDBJ whole genome shotgun (WGS) entry which is preliminary data.</text>
</comment>
<dbReference type="Gene3D" id="3.30.450.20">
    <property type="entry name" value="PAS domain"/>
    <property type="match status" value="1"/>
</dbReference>